<sequence length="173" mass="20004">MAFYLWMFPLLFIFHDMEEIIGLVPWIHFNETLLTQKAPTILKIHKEMTTEGFALAVFEEFILVLTITLLAYFTQSRALELVWLGGFVAFTFHLLLHIGQAIFLGKYIPALITSILCFPISAYLITDIVHLWRVSTSEFFLYSLVGSGIVVINLLFALWLGRKYSTWLVHKNE</sequence>
<evidence type="ECO:0000256" key="1">
    <source>
        <dbReference type="SAM" id="Phobius"/>
    </source>
</evidence>
<dbReference type="RefSeq" id="WP_125395535.1">
    <property type="nucleotide sequence ID" value="NZ_RJPJ01000011.1"/>
</dbReference>
<proteinExistence type="predicted"/>
<evidence type="ECO:0008006" key="4">
    <source>
        <dbReference type="Google" id="ProtNLM"/>
    </source>
</evidence>
<organism evidence="2 3">
    <name type="scientific">Streptococcus oralis</name>
    <dbReference type="NCBI Taxonomy" id="1303"/>
    <lineage>
        <taxon>Bacteria</taxon>
        <taxon>Bacillati</taxon>
        <taxon>Bacillota</taxon>
        <taxon>Bacilli</taxon>
        <taxon>Lactobacillales</taxon>
        <taxon>Streptococcaceae</taxon>
        <taxon>Streptococcus</taxon>
    </lineage>
</organism>
<evidence type="ECO:0000313" key="3">
    <source>
        <dbReference type="Proteomes" id="UP000280182"/>
    </source>
</evidence>
<accession>A0A3R9LCY7</accession>
<reference evidence="2 3" key="1">
    <citation type="submission" date="2018-11" db="EMBL/GenBank/DDBJ databases">
        <title>Species Designations Belie Phenotypic and Genotypic Heterogeneity in Oral Streptococci.</title>
        <authorList>
            <person name="Velsko I."/>
        </authorList>
    </citation>
    <scope>NUCLEOTIDE SEQUENCE [LARGE SCALE GENOMIC DNA]</scope>
    <source>
        <strain evidence="2 3">BCC12</strain>
    </source>
</reference>
<name>A0A3R9LCY7_STROR</name>
<feature type="transmembrane region" description="Helical" evidence="1">
    <location>
        <begin position="139"/>
        <end position="161"/>
    </location>
</feature>
<keyword evidence="1" id="KW-1133">Transmembrane helix</keyword>
<keyword evidence="1" id="KW-0472">Membrane</keyword>
<comment type="caution">
    <text evidence="2">The sequence shown here is derived from an EMBL/GenBank/DDBJ whole genome shotgun (WGS) entry which is preliminary data.</text>
</comment>
<dbReference type="EMBL" id="RJPJ01000011">
    <property type="protein sequence ID" value="RSJ66408.1"/>
    <property type="molecule type" value="Genomic_DNA"/>
</dbReference>
<gene>
    <name evidence="2" type="ORF">D8802_08340</name>
</gene>
<feature type="transmembrane region" description="Helical" evidence="1">
    <location>
        <begin position="81"/>
        <end position="104"/>
    </location>
</feature>
<dbReference type="AlphaFoldDB" id="A0A3R9LCY7"/>
<feature type="transmembrane region" description="Helical" evidence="1">
    <location>
        <begin position="111"/>
        <end position="133"/>
    </location>
</feature>
<dbReference type="Proteomes" id="UP000280182">
    <property type="component" value="Unassembled WGS sequence"/>
</dbReference>
<evidence type="ECO:0000313" key="2">
    <source>
        <dbReference type="EMBL" id="RSJ66408.1"/>
    </source>
</evidence>
<dbReference type="OrthoDB" id="5195477at2"/>
<keyword evidence="1" id="KW-0812">Transmembrane</keyword>
<protein>
    <recommendedName>
        <fullName evidence="4">HXXEE domain-containing protein</fullName>
    </recommendedName>
</protein>
<feature type="transmembrane region" description="Helical" evidence="1">
    <location>
        <begin position="53"/>
        <end position="75"/>
    </location>
</feature>
<dbReference type="Pfam" id="PF13787">
    <property type="entry name" value="HXXEE"/>
    <property type="match status" value="1"/>
</dbReference>
<dbReference type="InterPro" id="IPR025671">
    <property type="entry name" value="HXXEE"/>
</dbReference>